<dbReference type="EnsemblMetazoa" id="CJA24687.1">
    <property type="protein sequence ID" value="CJA24687.1"/>
    <property type="gene ID" value="WBGene00180259"/>
</dbReference>
<reference evidence="2" key="1">
    <citation type="submission" date="2010-08" db="EMBL/GenBank/DDBJ databases">
        <authorList>
            <consortium name="Caenorhabditis japonica Sequencing Consortium"/>
            <person name="Wilson R.K."/>
        </authorList>
    </citation>
    <scope>NUCLEOTIDE SEQUENCE [LARGE SCALE GENOMIC DNA]</scope>
    <source>
        <strain evidence="2">DF5081</strain>
    </source>
</reference>
<reference evidence="1" key="2">
    <citation type="submission" date="2022-06" db="UniProtKB">
        <authorList>
            <consortium name="EnsemblMetazoa"/>
        </authorList>
    </citation>
    <scope>IDENTIFICATION</scope>
    <source>
        <strain evidence="1">DF5081</strain>
    </source>
</reference>
<dbReference type="Proteomes" id="UP000005237">
    <property type="component" value="Unassembled WGS sequence"/>
</dbReference>
<dbReference type="AlphaFoldDB" id="A0A8R1I995"/>
<sequence length="77" mass="9134">MCHQHEKKERIIDWGFKNCAGIRQKTNNKKAAADHLEDVEVEDNYQESDQEYYNIETSIEVRNDALFIIFRPICMLS</sequence>
<organism evidence="1 2">
    <name type="scientific">Caenorhabditis japonica</name>
    <dbReference type="NCBI Taxonomy" id="281687"/>
    <lineage>
        <taxon>Eukaryota</taxon>
        <taxon>Metazoa</taxon>
        <taxon>Ecdysozoa</taxon>
        <taxon>Nematoda</taxon>
        <taxon>Chromadorea</taxon>
        <taxon>Rhabditida</taxon>
        <taxon>Rhabditina</taxon>
        <taxon>Rhabditomorpha</taxon>
        <taxon>Rhabditoidea</taxon>
        <taxon>Rhabditidae</taxon>
        <taxon>Peloderinae</taxon>
        <taxon>Caenorhabditis</taxon>
    </lineage>
</organism>
<evidence type="ECO:0000313" key="1">
    <source>
        <dbReference type="EnsemblMetazoa" id="CJA24687.1"/>
    </source>
</evidence>
<proteinExistence type="predicted"/>
<keyword evidence="2" id="KW-1185">Reference proteome</keyword>
<accession>A0A8R1I995</accession>
<evidence type="ECO:0000313" key="2">
    <source>
        <dbReference type="Proteomes" id="UP000005237"/>
    </source>
</evidence>
<name>A0A8R1I995_CAEJA</name>
<protein>
    <submittedName>
        <fullName evidence="1">Uncharacterized protein</fullName>
    </submittedName>
</protein>